<sequence length="255" mass="26258">MAGAGDLLLLFDIDGTLMAGATAAHAAAVHQAICQVHSLSAVDRSLTRAIDPAGRTDPEISRAILLAHGVSAERIDARADDVRVATGEIYAQTCPADLSEFVLPGVPELLGALAARDDVRLSLVTGNYETVARVKLRAAGVGQWFASGQGGFGSDSEDRTDLPAVARARASHWEFHDGEPGTRIPGGNSRIDPHPRERTVVIGDTPRDVACALADDVRCIGVETGSFAAAELTAAGAHAVAADTAALAAAIDALV</sequence>
<dbReference type="Gene3D" id="1.10.150.240">
    <property type="entry name" value="Putative phosphatase, domain 2"/>
    <property type="match status" value="1"/>
</dbReference>
<dbReference type="Gene3D" id="3.40.50.1000">
    <property type="entry name" value="HAD superfamily/HAD-like"/>
    <property type="match status" value="1"/>
</dbReference>
<reference evidence="3" key="1">
    <citation type="submission" date="2023-07" db="EMBL/GenBank/DDBJ databases">
        <title>Conexibacter stalactiti sp. nov., isolated from stalactites in a lava cave and emended description of the genus Conexibacter.</title>
        <authorList>
            <person name="Lee S.D."/>
        </authorList>
    </citation>
    <scope>NUCLEOTIDE SEQUENCE [LARGE SCALE GENOMIC DNA]</scope>
    <source>
        <strain evidence="3">KCTC 39840</strain>
    </source>
</reference>
<dbReference type="RefSeq" id="WP_318596891.1">
    <property type="nucleotide sequence ID" value="NZ_JAWSTH010000019.1"/>
</dbReference>
<keyword evidence="3" id="KW-1185">Reference proteome</keyword>
<dbReference type="Proteomes" id="UP001284601">
    <property type="component" value="Unassembled WGS sequence"/>
</dbReference>
<dbReference type="EMBL" id="JAWSTH010000019">
    <property type="protein sequence ID" value="MDW5594606.1"/>
    <property type="molecule type" value="Genomic_DNA"/>
</dbReference>
<dbReference type="InterPro" id="IPR023214">
    <property type="entry name" value="HAD_sf"/>
</dbReference>
<feature type="region of interest" description="Disordered" evidence="1">
    <location>
        <begin position="175"/>
        <end position="194"/>
    </location>
</feature>
<dbReference type="InterPro" id="IPR050155">
    <property type="entry name" value="HAD-like_hydrolase_sf"/>
</dbReference>
<dbReference type="InterPro" id="IPR023198">
    <property type="entry name" value="PGP-like_dom2"/>
</dbReference>
<keyword evidence="2" id="KW-0378">Hydrolase</keyword>
<accession>A0ABU4HMS5</accession>
<protein>
    <submittedName>
        <fullName evidence="2">HAD family hydrolase</fullName>
    </submittedName>
</protein>
<dbReference type="GO" id="GO:0016787">
    <property type="term" value="F:hydrolase activity"/>
    <property type="evidence" value="ECO:0007669"/>
    <property type="project" value="UniProtKB-KW"/>
</dbReference>
<name>A0ABU4HMS5_9ACTN</name>
<evidence type="ECO:0000313" key="3">
    <source>
        <dbReference type="Proteomes" id="UP001284601"/>
    </source>
</evidence>
<dbReference type="SUPFAM" id="SSF56784">
    <property type="entry name" value="HAD-like"/>
    <property type="match status" value="1"/>
</dbReference>
<organism evidence="2 3">
    <name type="scientific">Conexibacter stalactiti</name>
    <dbReference type="NCBI Taxonomy" id="1940611"/>
    <lineage>
        <taxon>Bacteria</taxon>
        <taxon>Bacillati</taxon>
        <taxon>Actinomycetota</taxon>
        <taxon>Thermoleophilia</taxon>
        <taxon>Solirubrobacterales</taxon>
        <taxon>Conexibacteraceae</taxon>
        <taxon>Conexibacter</taxon>
    </lineage>
</organism>
<dbReference type="InterPro" id="IPR036412">
    <property type="entry name" value="HAD-like_sf"/>
</dbReference>
<proteinExistence type="predicted"/>
<evidence type="ECO:0000256" key="1">
    <source>
        <dbReference type="SAM" id="MobiDB-lite"/>
    </source>
</evidence>
<dbReference type="Pfam" id="PF12710">
    <property type="entry name" value="HAD"/>
    <property type="match status" value="1"/>
</dbReference>
<evidence type="ECO:0000313" key="2">
    <source>
        <dbReference type="EMBL" id="MDW5594606.1"/>
    </source>
</evidence>
<gene>
    <name evidence="2" type="ORF">R7226_09675</name>
</gene>
<comment type="caution">
    <text evidence="2">The sequence shown here is derived from an EMBL/GenBank/DDBJ whole genome shotgun (WGS) entry which is preliminary data.</text>
</comment>
<dbReference type="PANTHER" id="PTHR43434">
    <property type="entry name" value="PHOSPHOGLYCOLATE PHOSPHATASE"/>
    <property type="match status" value="1"/>
</dbReference>
<dbReference type="PANTHER" id="PTHR43434:SF1">
    <property type="entry name" value="PHOSPHOGLYCOLATE PHOSPHATASE"/>
    <property type="match status" value="1"/>
</dbReference>